<dbReference type="Pfam" id="PF03647">
    <property type="entry name" value="Tmemb_14"/>
    <property type="match status" value="1"/>
</dbReference>
<dbReference type="AlphaFoldDB" id="A0A3M7LYZ9"/>
<dbReference type="InterPro" id="IPR014752">
    <property type="entry name" value="Arrestin-like_C"/>
</dbReference>
<feature type="domain" description="Bul1 N-terminal" evidence="6">
    <location>
        <begin position="121"/>
        <end position="172"/>
    </location>
</feature>
<keyword evidence="4" id="KW-1133">Transmembrane helix</keyword>
<dbReference type="Gene3D" id="2.60.40.640">
    <property type="match status" value="1"/>
</dbReference>
<keyword evidence="8" id="KW-1185">Reference proteome</keyword>
<dbReference type="PANTHER" id="PTHR31904:SF1">
    <property type="entry name" value="BYPASS OF STOP CODON PROTEIN 5-RELATED"/>
    <property type="match status" value="1"/>
</dbReference>
<organism evidence="7 8">
    <name type="scientific">Pyrenophora seminiperda CCB06</name>
    <dbReference type="NCBI Taxonomy" id="1302712"/>
    <lineage>
        <taxon>Eukaryota</taxon>
        <taxon>Fungi</taxon>
        <taxon>Dikarya</taxon>
        <taxon>Ascomycota</taxon>
        <taxon>Pezizomycotina</taxon>
        <taxon>Dothideomycetes</taxon>
        <taxon>Pleosporomycetidae</taxon>
        <taxon>Pleosporales</taxon>
        <taxon>Pleosporineae</taxon>
        <taxon>Pleosporaceae</taxon>
        <taxon>Pyrenophora</taxon>
    </lineage>
</organism>
<comment type="similarity">
    <text evidence="2">Belongs to the TMEM14 family.</text>
</comment>
<dbReference type="OrthoDB" id="2283785at2759"/>
<proteinExistence type="inferred from homology"/>
<comment type="subcellular location">
    <subcellularLocation>
        <location evidence="1">Membrane</location>
    </subcellularLocation>
</comment>
<evidence type="ECO:0000313" key="7">
    <source>
        <dbReference type="EMBL" id="RMZ67458.1"/>
    </source>
</evidence>
<dbReference type="InterPro" id="IPR039634">
    <property type="entry name" value="Bul1-like"/>
</dbReference>
<evidence type="ECO:0000256" key="2">
    <source>
        <dbReference type="ARBA" id="ARBA00007590"/>
    </source>
</evidence>
<dbReference type="GO" id="GO:0016020">
    <property type="term" value="C:membrane"/>
    <property type="evidence" value="ECO:0007669"/>
    <property type="project" value="UniProtKB-SubCell"/>
</dbReference>
<keyword evidence="5" id="KW-0472">Membrane</keyword>
<dbReference type="EMBL" id="KE747810">
    <property type="protein sequence ID" value="RMZ67458.1"/>
    <property type="molecule type" value="Genomic_DNA"/>
</dbReference>
<dbReference type="InterPro" id="IPR007519">
    <property type="entry name" value="Bul1_N"/>
</dbReference>
<dbReference type="Proteomes" id="UP000265663">
    <property type="component" value="Unassembled WGS sequence"/>
</dbReference>
<name>A0A3M7LYZ9_9PLEO</name>
<evidence type="ECO:0000259" key="6">
    <source>
        <dbReference type="Pfam" id="PF04425"/>
    </source>
</evidence>
<dbReference type="Gene3D" id="1.10.10.1740">
    <property type="entry name" value="Transmembrane protein 14-like"/>
    <property type="match status" value="1"/>
</dbReference>
<evidence type="ECO:0000256" key="5">
    <source>
        <dbReference type="ARBA" id="ARBA00023136"/>
    </source>
</evidence>
<accession>A0A3M7LYZ9</accession>
<reference evidence="7 8" key="1">
    <citation type="journal article" date="2014" name="PLoS ONE">
        <title>De novo Genome Assembly of the Fungal Plant Pathogen Pyrenophora semeniperda.</title>
        <authorList>
            <person name="Soliai M.M."/>
            <person name="Meyer S.E."/>
            <person name="Udall J.A."/>
            <person name="Elzinga D.E."/>
            <person name="Hermansen R.A."/>
            <person name="Bodily P.M."/>
            <person name="Hart A.A."/>
            <person name="Coleman C.E."/>
        </authorList>
    </citation>
    <scope>NUCLEOTIDE SEQUENCE [LARGE SCALE GENOMIC DNA]</scope>
    <source>
        <strain evidence="7 8">CCB06</strain>
        <tissue evidence="7">Mycelium</tissue>
    </source>
</reference>
<keyword evidence="3" id="KW-0812">Transmembrane</keyword>
<protein>
    <submittedName>
        <fullName evidence="7">Arrestin (Or s-antigen) n-terminal domain</fullName>
    </submittedName>
</protein>
<dbReference type="InterPro" id="IPR005349">
    <property type="entry name" value="TMEM14"/>
</dbReference>
<evidence type="ECO:0000256" key="4">
    <source>
        <dbReference type="ARBA" id="ARBA00022989"/>
    </source>
</evidence>
<sequence length="642" mass="70397">MPTSPTSSVAVQSDRMQALGNQIGYKVRNISHHGQPVIDIDMDDSSHHQQKFVTSYSSMDTLNGIVTITAPHDTRFEDIDIAFTGTSQVYVDRMTTTPTMTGRTEARHRFLTLRQPINESNFPNPRIFEAGVAYKFLFTFTIPSQLLPKACSHHVVSDQIRESHLLLPPSIGDPDLAGFGSTLLDDLAPDMSKITYAIQVKITHRRGGEGLVVLADKTRKVRVKPSFLEQPPLNIDHNEDYRPRQEKIVKKGLFKGKLGTLSAKTVQPPPLVIPGARSTEGRSISTMAKLVLRFDPVEGNTTPPKLGSLSTKMKVSTYYASGPRQNFPIRSSLGFDLSQGLYSEYVSLSNLCIASAQWEKHDAASNPTATALMRRDSGISDCSTMSESEEAFAIGILPASKDYKHGIFFTAQILVPITLPTMRNFVPTFHSCLISRIYTLALQFSVHGSSSMRLKVPVQICAEGSDTGIENARARSVEETAFWNATDMFVPRSIAPSSFEAIRNTSVGTRDEMPPDYTAFAPPTTRYTITITNTMAEHPSFTLAGLLAVGGTAGYFRTRSTPSLVAGIGLGVSYAYAGYRIKQNQDYGTELALGNSVMLMGSAIPRIIKTGGRTPVPIALGVTGVLATWYYQKKVREFRYGV</sequence>
<evidence type="ECO:0000256" key="3">
    <source>
        <dbReference type="ARBA" id="ARBA00022692"/>
    </source>
</evidence>
<dbReference type="Pfam" id="PF04425">
    <property type="entry name" value="Bul1_N"/>
    <property type="match status" value="1"/>
</dbReference>
<gene>
    <name evidence="7" type="ORF">GMOD_00001382</name>
</gene>
<evidence type="ECO:0000256" key="1">
    <source>
        <dbReference type="ARBA" id="ARBA00004370"/>
    </source>
</evidence>
<dbReference type="InterPro" id="IPR044890">
    <property type="entry name" value="TMEM14_sf"/>
</dbReference>
<evidence type="ECO:0000313" key="8">
    <source>
        <dbReference type="Proteomes" id="UP000265663"/>
    </source>
</evidence>
<dbReference type="PANTHER" id="PTHR31904">
    <property type="entry name" value="BYPASS OF STOP CODON PROTEIN 5-RELATED"/>
    <property type="match status" value="1"/>
</dbReference>